<dbReference type="RefSeq" id="XP_001598207.1">
    <property type="nucleotide sequence ID" value="XM_001598157.1"/>
</dbReference>
<organism evidence="1 2">
    <name type="scientific">Sclerotinia sclerotiorum (strain ATCC 18683 / 1980 / Ss-1)</name>
    <name type="common">White mold</name>
    <name type="synonym">Whetzelinia sclerotiorum</name>
    <dbReference type="NCBI Taxonomy" id="665079"/>
    <lineage>
        <taxon>Eukaryota</taxon>
        <taxon>Fungi</taxon>
        <taxon>Dikarya</taxon>
        <taxon>Ascomycota</taxon>
        <taxon>Pezizomycotina</taxon>
        <taxon>Leotiomycetes</taxon>
        <taxon>Helotiales</taxon>
        <taxon>Sclerotiniaceae</taxon>
        <taxon>Sclerotinia</taxon>
    </lineage>
</organism>
<dbReference type="HOGENOM" id="CLU_2456105_0_0_1"/>
<dbReference type="EMBL" id="CH476621">
    <property type="protein sequence ID" value="EDN90893.1"/>
    <property type="molecule type" value="Genomic_DNA"/>
</dbReference>
<proteinExistence type="predicted"/>
<protein>
    <submittedName>
        <fullName evidence="1">Uncharacterized protein</fullName>
    </submittedName>
</protein>
<sequence length="89" mass="9607">MSIDIQGGKELTGLGIGTILAYPMHRIGCQSLHFHLELDNKVALYNKSQGNTTSYCSAVSGEQLISGRPFLYCAIESVDDLDREGISSA</sequence>
<dbReference type="Proteomes" id="UP000001312">
    <property type="component" value="Unassembled WGS sequence"/>
</dbReference>
<accession>A7E4S1</accession>
<reference evidence="2" key="1">
    <citation type="journal article" date="2011" name="PLoS Genet.">
        <title>Genomic analysis of the necrotrophic fungal pathogens Sclerotinia sclerotiorum and Botrytis cinerea.</title>
        <authorList>
            <person name="Amselem J."/>
            <person name="Cuomo C.A."/>
            <person name="van Kan J.A."/>
            <person name="Viaud M."/>
            <person name="Benito E.P."/>
            <person name="Couloux A."/>
            <person name="Coutinho P.M."/>
            <person name="de Vries R.P."/>
            <person name="Dyer P.S."/>
            <person name="Fillinger S."/>
            <person name="Fournier E."/>
            <person name="Gout L."/>
            <person name="Hahn M."/>
            <person name="Kohn L."/>
            <person name="Lapalu N."/>
            <person name="Plummer K.M."/>
            <person name="Pradier J.M."/>
            <person name="Quevillon E."/>
            <person name="Sharon A."/>
            <person name="Simon A."/>
            <person name="ten Have A."/>
            <person name="Tudzynski B."/>
            <person name="Tudzynski P."/>
            <person name="Wincker P."/>
            <person name="Andrew M."/>
            <person name="Anthouard V."/>
            <person name="Beever R.E."/>
            <person name="Beffa R."/>
            <person name="Benoit I."/>
            <person name="Bouzid O."/>
            <person name="Brault B."/>
            <person name="Chen Z."/>
            <person name="Choquer M."/>
            <person name="Collemare J."/>
            <person name="Cotton P."/>
            <person name="Danchin E.G."/>
            <person name="Da Silva C."/>
            <person name="Gautier A."/>
            <person name="Giraud C."/>
            <person name="Giraud T."/>
            <person name="Gonzalez C."/>
            <person name="Grossetete S."/>
            <person name="Guldener U."/>
            <person name="Henrissat B."/>
            <person name="Howlett B.J."/>
            <person name="Kodira C."/>
            <person name="Kretschmer M."/>
            <person name="Lappartient A."/>
            <person name="Leroch M."/>
            <person name="Levis C."/>
            <person name="Mauceli E."/>
            <person name="Neuveglise C."/>
            <person name="Oeser B."/>
            <person name="Pearson M."/>
            <person name="Poulain J."/>
            <person name="Poussereau N."/>
            <person name="Quesneville H."/>
            <person name="Rascle C."/>
            <person name="Schumacher J."/>
            <person name="Segurens B."/>
            <person name="Sexton A."/>
            <person name="Silva E."/>
            <person name="Sirven C."/>
            <person name="Soanes D.M."/>
            <person name="Talbot N.J."/>
            <person name="Templeton M."/>
            <person name="Yandava C."/>
            <person name="Yarden O."/>
            <person name="Zeng Q."/>
            <person name="Rollins J.A."/>
            <person name="Lebrun M.H."/>
            <person name="Dickman M."/>
        </authorList>
    </citation>
    <scope>NUCLEOTIDE SEQUENCE [LARGE SCALE GENOMIC DNA]</scope>
    <source>
        <strain evidence="2">ATCC 18683 / 1980 / Ss-1</strain>
    </source>
</reference>
<dbReference type="InParanoid" id="A7E4S1"/>
<dbReference type="AlphaFoldDB" id="A7E4S1"/>
<dbReference type="GeneID" id="5494853"/>
<gene>
    <name evidence="1" type="ORF">SS1G_00293</name>
</gene>
<name>A7E4S1_SCLS1</name>
<dbReference type="KEGG" id="ssl:SS1G_00293"/>
<evidence type="ECO:0000313" key="1">
    <source>
        <dbReference type="EMBL" id="EDN90893.1"/>
    </source>
</evidence>
<evidence type="ECO:0000313" key="2">
    <source>
        <dbReference type="Proteomes" id="UP000001312"/>
    </source>
</evidence>
<keyword evidence="2" id="KW-1185">Reference proteome</keyword>